<dbReference type="AlphaFoldDB" id="A0A1S3P5U5"/>
<dbReference type="GO" id="GO:0008270">
    <property type="term" value="F:zinc ion binding"/>
    <property type="evidence" value="ECO:0007669"/>
    <property type="project" value="UniProtKB-KW"/>
</dbReference>
<evidence type="ECO:0000256" key="1">
    <source>
        <dbReference type="ARBA" id="ARBA00022723"/>
    </source>
</evidence>
<keyword evidence="3 6" id="KW-0863">Zinc-finger</keyword>
<organism evidence="9 10">
    <name type="scientific">Salmo salar</name>
    <name type="common">Atlantic salmon</name>
    <dbReference type="NCBI Taxonomy" id="8030"/>
    <lineage>
        <taxon>Eukaryota</taxon>
        <taxon>Metazoa</taxon>
        <taxon>Chordata</taxon>
        <taxon>Craniata</taxon>
        <taxon>Vertebrata</taxon>
        <taxon>Euteleostomi</taxon>
        <taxon>Actinopterygii</taxon>
        <taxon>Neopterygii</taxon>
        <taxon>Teleostei</taxon>
        <taxon>Protacanthopterygii</taxon>
        <taxon>Salmoniformes</taxon>
        <taxon>Salmonidae</taxon>
        <taxon>Salmoninae</taxon>
        <taxon>Salmo</taxon>
    </lineage>
</organism>
<evidence type="ECO:0000313" key="9">
    <source>
        <dbReference type="Proteomes" id="UP001652741"/>
    </source>
</evidence>
<feature type="compositionally biased region" description="Polar residues" evidence="7">
    <location>
        <begin position="180"/>
        <end position="189"/>
    </location>
</feature>
<keyword evidence="1" id="KW-0479">Metal-binding</keyword>
<feature type="compositionally biased region" description="Polar residues" evidence="7">
    <location>
        <begin position="482"/>
        <end position="505"/>
    </location>
</feature>
<evidence type="ECO:0000256" key="6">
    <source>
        <dbReference type="PROSITE-ProRule" id="PRU00042"/>
    </source>
</evidence>
<dbReference type="InterPro" id="IPR013087">
    <property type="entry name" value="Znf_C2H2_type"/>
</dbReference>
<dbReference type="KEGG" id="sasa:106583363"/>
<feature type="compositionally biased region" description="Acidic residues" evidence="7">
    <location>
        <begin position="101"/>
        <end position="114"/>
    </location>
</feature>
<keyword evidence="2" id="KW-0677">Repeat</keyword>
<dbReference type="SUPFAM" id="SSF57667">
    <property type="entry name" value="beta-beta-alpha zinc fingers"/>
    <property type="match status" value="2"/>
</dbReference>
<dbReference type="GeneID" id="106583363"/>
<dbReference type="InterPro" id="IPR036236">
    <property type="entry name" value="Znf_C2H2_sf"/>
</dbReference>
<reference evidence="10" key="1">
    <citation type="submission" date="2025-08" db="UniProtKB">
        <authorList>
            <consortium name="RefSeq"/>
        </authorList>
    </citation>
    <scope>IDENTIFICATION</scope>
</reference>
<feature type="region of interest" description="Disordered" evidence="7">
    <location>
        <begin position="70"/>
        <end position="114"/>
    </location>
</feature>
<dbReference type="SMART" id="SM00355">
    <property type="entry name" value="ZnF_C2H2"/>
    <property type="match status" value="4"/>
</dbReference>
<dbReference type="RefSeq" id="XP_014022971.2">
    <property type="nucleotide sequence ID" value="XM_014167496.2"/>
</dbReference>
<keyword evidence="9" id="KW-1185">Reference proteome</keyword>
<accession>A0A1S3P5U5</accession>
<evidence type="ECO:0000256" key="3">
    <source>
        <dbReference type="ARBA" id="ARBA00022771"/>
    </source>
</evidence>
<evidence type="ECO:0000256" key="5">
    <source>
        <dbReference type="ARBA" id="ARBA00023242"/>
    </source>
</evidence>
<feature type="domain" description="C2H2-type" evidence="8">
    <location>
        <begin position="314"/>
        <end position="341"/>
    </location>
</feature>
<dbReference type="PANTHER" id="PTHR23235">
    <property type="entry name" value="KRUEPPEL-LIKE TRANSCRIPTION FACTOR"/>
    <property type="match status" value="1"/>
</dbReference>
<evidence type="ECO:0000256" key="4">
    <source>
        <dbReference type="ARBA" id="ARBA00022833"/>
    </source>
</evidence>
<dbReference type="PROSITE" id="PS00028">
    <property type="entry name" value="ZINC_FINGER_C2H2_1"/>
    <property type="match status" value="4"/>
</dbReference>
<feature type="region of interest" description="Disordered" evidence="7">
    <location>
        <begin position="462"/>
        <end position="505"/>
    </location>
</feature>
<gene>
    <name evidence="10" type="primary">LOC106583363</name>
</gene>
<feature type="domain" description="C2H2-type" evidence="8">
    <location>
        <begin position="286"/>
        <end position="313"/>
    </location>
</feature>
<feature type="compositionally biased region" description="Low complexity" evidence="7">
    <location>
        <begin position="465"/>
        <end position="477"/>
    </location>
</feature>
<name>A0A1S3P5U5_SALSA</name>
<evidence type="ECO:0000256" key="7">
    <source>
        <dbReference type="SAM" id="MobiDB-lite"/>
    </source>
</evidence>
<dbReference type="PROSITE" id="PS50157">
    <property type="entry name" value="ZINC_FINGER_C2H2_2"/>
    <property type="match status" value="4"/>
</dbReference>
<feature type="region of interest" description="Disordered" evidence="7">
    <location>
        <begin position="133"/>
        <end position="191"/>
    </location>
</feature>
<dbReference type="Pfam" id="PF00096">
    <property type="entry name" value="zf-C2H2"/>
    <property type="match status" value="3"/>
</dbReference>
<proteinExistence type="predicted"/>
<sequence>MSKMQLLQVYLNERLTAAAVEIFGAVENTIGEYKEEISRSKEEIQRLQRLLDLAFKPDIKLHIADSQQLTLPVPEDIPPEQQDWSPCQGQEDPEPTQIKEEQEEFGTSQEEEQLEGLKSDIKEFIFTLPCVKSDYDQDPPQPLYLPQTQTMENRERDSLPTKTTEQDIKTEPNGEGYSASEPTSESQPLSAVHPDCSAAQIGNSESDNGVDCGEVLSGLQPLKSKTTWTKKGQSSIKTREASELKVPLRAAHSGERPHRCPVCRKCFLKSSILKAHQRIHTGEKPYFCNVCGKCFSQKGTLTEHMRIHTGEKPYQCKDCGKCFSRMRNLAGHMRIHTGEKPYKCSDCGKCFSQKICLKDHMMTHTGERSYISPLVPSNPCNISRSPQHAWCSTFPSSPMSPHSSAHSTGFQSKLTSSLRPWCLPTEQEEDLPLPNFRLWSNSTPQPKHSVLPPLVSWPSHPYRRAAPAQPSPSSSLSWHPNGGTSFPLSSVQRSPSPKTSETLLK</sequence>
<dbReference type="GO" id="GO:0005634">
    <property type="term" value="C:nucleus"/>
    <property type="evidence" value="ECO:0007669"/>
    <property type="project" value="UniProtKB-SubCell"/>
</dbReference>
<dbReference type="Proteomes" id="UP001652741">
    <property type="component" value="Chromosome ssa22"/>
</dbReference>
<keyword evidence="5" id="KW-0539">Nucleus</keyword>
<evidence type="ECO:0000256" key="2">
    <source>
        <dbReference type="ARBA" id="ARBA00022737"/>
    </source>
</evidence>
<evidence type="ECO:0000313" key="10">
    <source>
        <dbReference type="RefSeq" id="XP_014022971.2"/>
    </source>
</evidence>
<evidence type="ECO:0000259" key="8">
    <source>
        <dbReference type="PROSITE" id="PS50157"/>
    </source>
</evidence>
<feature type="domain" description="C2H2-type" evidence="8">
    <location>
        <begin position="258"/>
        <end position="285"/>
    </location>
</feature>
<protein>
    <submittedName>
        <fullName evidence="10">Zinc finger and SCAN domain-containing protein 31</fullName>
    </submittedName>
</protein>
<dbReference type="GO" id="GO:0000978">
    <property type="term" value="F:RNA polymerase II cis-regulatory region sequence-specific DNA binding"/>
    <property type="evidence" value="ECO:0007669"/>
    <property type="project" value="TreeGrafter"/>
</dbReference>
<dbReference type="Gene3D" id="3.30.160.60">
    <property type="entry name" value="Classic Zinc Finger"/>
    <property type="match status" value="4"/>
</dbReference>
<keyword evidence="4" id="KW-0862">Zinc</keyword>
<feature type="domain" description="C2H2-type" evidence="8">
    <location>
        <begin position="342"/>
        <end position="369"/>
    </location>
</feature>
<feature type="compositionally biased region" description="Basic and acidic residues" evidence="7">
    <location>
        <begin position="152"/>
        <end position="172"/>
    </location>
</feature>
<dbReference type="GO" id="GO:0000981">
    <property type="term" value="F:DNA-binding transcription factor activity, RNA polymerase II-specific"/>
    <property type="evidence" value="ECO:0007669"/>
    <property type="project" value="TreeGrafter"/>
</dbReference>
<dbReference type="PANTHER" id="PTHR23235:SF142">
    <property type="entry name" value="ZINC FINGER PROTEIN 384"/>
    <property type="match status" value="1"/>
</dbReference>